<keyword evidence="3" id="KW-0614">Plasmid</keyword>
<dbReference type="InterPro" id="IPR026325">
    <property type="entry name" value="DUF932"/>
</dbReference>
<dbReference type="EMBL" id="KX009060">
    <property type="protein sequence ID" value="ARO44918.1"/>
    <property type="molecule type" value="Genomic_DNA"/>
</dbReference>
<evidence type="ECO:0000313" key="3">
    <source>
        <dbReference type="EMBL" id="ARO45113.1"/>
    </source>
</evidence>
<name>A0A2P0QFG0_PSESF</name>
<evidence type="ECO:0000313" key="2">
    <source>
        <dbReference type="EMBL" id="ARO45019.1"/>
    </source>
</evidence>
<evidence type="ECO:0000313" key="1">
    <source>
        <dbReference type="EMBL" id="ARO44918.1"/>
    </source>
</evidence>
<reference evidence="3" key="1">
    <citation type="submission" date="2016-03" db="EMBL/GenBank/DDBJ databases">
        <title>The evolution of Pseudomonas syringae pv. actinidiae in New Zealand.</title>
        <authorList>
            <person name="Taiaroa G."/>
            <person name="Poulter R.T.M."/>
            <person name="Lamont I."/>
            <person name="Stockwell P."/>
            <person name="Butler M.I."/>
        </authorList>
    </citation>
    <scope>NUCLEOTIDE SEQUENCE</scope>
    <source>
        <strain evidence="3">B4A</strain>
        <strain evidence="1">RT594</strain>
        <strain evidence="2">RT652</strain>
        <plasmid evidence="3">pUR_B4A</plasmid>
        <plasmid evidence="1">pUR_RT594</plasmid>
        <plasmid evidence="2">pUR_RT652</plasmid>
    </source>
</reference>
<accession>A0A2P0QFG0</accession>
<geneLocation type="plasmid" evidence="1">
    <name>pUR_RT594</name>
</geneLocation>
<protein>
    <recommendedName>
        <fullName evidence="4">DUF945 domain-containing protein</fullName>
    </recommendedName>
</protein>
<dbReference type="AlphaFoldDB" id="A0A2P0QFG0"/>
<evidence type="ECO:0008006" key="4">
    <source>
        <dbReference type="Google" id="ProtNLM"/>
    </source>
</evidence>
<dbReference type="EMBL" id="KX009061">
    <property type="protein sequence ID" value="ARO45019.1"/>
    <property type="molecule type" value="Genomic_DNA"/>
</dbReference>
<organism evidence="3">
    <name type="scientific">Pseudomonas syringae pv. actinidiae</name>
    <dbReference type="NCBI Taxonomy" id="103796"/>
    <lineage>
        <taxon>Bacteria</taxon>
        <taxon>Pseudomonadati</taxon>
        <taxon>Pseudomonadota</taxon>
        <taxon>Gammaproteobacteria</taxon>
        <taxon>Pseudomonadales</taxon>
        <taxon>Pseudomonadaceae</taxon>
        <taxon>Pseudomonas</taxon>
        <taxon>Pseudomonas syringae</taxon>
    </lineage>
</organism>
<dbReference type="Pfam" id="PF06067">
    <property type="entry name" value="DUF932"/>
    <property type="match status" value="1"/>
</dbReference>
<proteinExistence type="predicted"/>
<dbReference type="EMBL" id="KX009062">
    <property type="protein sequence ID" value="ARO45113.1"/>
    <property type="molecule type" value="Genomic_DNA"/>
</dbReference>
<geneLocation type="plasmid" evidence="2">
    <name>pUR_RT652</name>
</geneLocation>
<dbReference type="RefSeq" id="WP_074321554.1">
    <property type="nucleotide sequence ID" value="NZ_CP017011.1"/>
</dbReference>
<geneLocation type="plasmid" evidence="3">
    <name>pUR_B4A</name>
</geneLocation>
<sequence length="278" mass="31636">MRLSSNFRNPNMLRSVQPLTDDQIRTVAPSIYAMEAHDSRSERYRYIPTVEVLNGLRKEGFEPFMVCQTRVRNVEKVEHTKHMIRLRHASNIMDKEANEIILLNSHDGSSSYQMIGGVFRFVCANGLVLGESFADQRVRHSGKHDVIGEVIEGAYTVLDQFKKADEQRDVMKQTKLQEFEQLALAAGAIAYRYDQREGPAPITASQLLRARRLEDHSNDLWTTFNRVQENVIRGGLRGRNAKGRPMTTRAVNGIDQDVKLNRALWAMAEQLRVGLIAA</sequence>